<keyword evidence="1" id="KW-0812">Transmembrane</keyword>
<comment type="caution">
    <text evidence="2">The sequence shown here is derived from an EMBL/GenBank/DDBJ whole genome shotgun (WGS) entry which is preliminary data.</text>
</comment>
<dbReference type="AlphaFoldDB" id="A0A7C6A7Z2"/>
<dbReference type="SUPFAM" id="SSF54523">
    <property type="entry name" value="Pili subunits"/>
    <property type="match status" value="1"/>
</dbReference>
<evidence type="ECO:0000256" key="1">
    <source>
        <dbReference type="SAM" id="Phobius"/>
    </source>
</evidence>
<keyword evidence="1" id="KW-0472">Membrane</keyword>
<sequence length="301" mass="35070">MSPPIAFALPQSNKNLVRLVLLSLFLFFIGFALLYFLQNRIEKSYRRTLRERLVEEMMYFPSGKFLKPVVMEYEAVSADLIWLRAIQYYGHHLMTDRKFEWLGHIFEILTQLDPFFVAAYHFGAITLAWDAHEPIQAIRLLRAGIRNNPLNWQIVFDIGFIYYSILDDYDAAGYYFLVASKLPNAWSVLPRWSAFAYQRGGKNEISRQIWTDIYNETDNPAIKDLAERNLALLKVDEDIAVIQAAVNKYRATFGKNPPNLYELCRVGYLKYLPKDPWGGKYVLKDSIVKSPKADRLRSGRF</sequence>
<evidence type="ECO:0000313" key="2">
    <source>
        <dbReference type="EMBL" id="HHS51428.1"/>
    </source>
</evidence>
<dbReference type="InterPro" id="IPR011990">
    <property type="entry name" value="TPR-like_helical_dom_sf"/>
</dbReference>
<keyword evidence="1" id="KW-1133">Transmembrane helix</keyword>
<evidence type="ECO:0008006" key="3">
    <source>
        <dbReference type="Google" id="ProtNLM"/>
    </source>
</evidence>
<dbReference type="Gene3D" id="3.30.700.10">
    <property type="entry name" value="Glycoprotein, Type 4 Pilin"/>
    <property type="match status" value="1"/>
</dbReference>
<proteinExistence type="predicted"/>
<name>A0A7C6A7Z2_UNCW3</name>
<dbReference type="SUPFAM" id="SSF48452">
    <property type="entry name" value="TPR-like"/>
    <property type="match status" value="1"/>
</dbReference>
<feature type="transmembrane region" description="Helical" evidence="1">
    <location>
        <begin position="16"/>
        <end position="37"/>
    </location>
</feature>
<organism evidence="2">
    <name type="scientific">candidate division WOR-3 bacterium</name>
    <dbReference type="NCBI Taxonomy" id="2052148"/>
    <lineage>
        <taxon>Bacteria</taxon>
        <taxon>Bacteria division WOR-3</taxon>
    </lineage>
</organism>
<accession>A0A7C6A7Z2</accession>
<dbReference type="InterPro" id="IPR045584">
    <property type="entry name" value="Pilin-like"/>
</dbReference>
<reference evidence="2" key="1">
    <citation type="journal article" date="2020" name="mSystems">
        <title>Genome- and Community-Level Interaction Insights into Carbon Utilization and Element Cycling Functions of Hydrothermarchaeota in Hydrothermal Sediment.</title>
        <authorList>
            <person name="Zhou Z."/>
            <person name="Liu Y."/>
            <person name="Xu W."/>
            <person name="Pan J."/>
            <person name="Luo Z.H."/>
            <person name="Li M."/>
        </authorList>
    </citation>
    <scope>NUCLEOTIDE SEQUENCE [LARGE SCALE GENOMIC DNA]</scope>
    <source>
        <strain evidence="2">SpSt-876</strain>
    </source>
</reference>
<dbReference type="EMBL" id="DTLI01000024">
    <property type="protein sequence ID" value="HHS51428.1"/>
    <property type="molecule type" value="Genomic_DNA"/>
</dbReference>
<gene>
    <name evidence="2" type="ORF">ENW73_00980</name>
</gene>
<protein>
    <recommendedName>
        <fullName evidence="3">Tetratricopeptide repeat protein</fullName>
    </recommendedName>
</protein>